<evidence type="ECO:0000256" key="3">
    <source>
        <dbReference type="ARBA" id="ARBA00006001"/>
    </source>
</evidence>
<comment type="cofactor">
    <cofactor evidence="18 19">
        <name>K(+)</name>
        <dbReference type="ChEBI" id="CHEBI:29103"/>
    </cofactor>
    <text evidence="18 19">Binds 1 potassium ion per subunit.</text>
</comment>
<evidence type="ECO:0000313" key="23">
    <source>
        <dbReference type="Proteomes" id="UP000435357"/>
    </source>
</evidence>
<dbReference type="HAMAP" id="MF_01965">
    <property type="entry name" value="NADHX_dehydratase"/>
    <property type="match status" value="1"/>
</dbReference>
<dbReference type="EC" id="5.1.99.6" evidence="19"/>
<dbReference type="PANTHER" id="PTHR12592:SF0">
    <property type="entry name" value="ATP-DEPENDENT (S)-NAD(P)H-HYDRATE DEHYDRATASE"/>
    <property type="match status" value="1"/>
</dbReference>
<gene>
    <name evidence="17" type="primary">nnrD</name>
    <name evidence="18" type="synonym">nnrE</name>
    <name evidence="22" type="ORF">F3059_06275</name>
</gene>
<evidence type="ECO:0000259" key="20">
    <source>
        <dbReference type="PROSITE" id="PS51383"/>
    </source>
</evidence>
<dbReference type="GO" id="GO:0005524">
    <property type="term" value="F:ATP binding"/>
    <property type="evidence" value="ECO:0007669"/>
    <property type="project" value="UniProtKB-UniRule"/>
</dbReference>
<dbReference type="InterPro" id="IPR000631">
    <property type="entry name" value="CARKD"/>
</dbReference>
<evidence type="ECO:0000256" key="1">
    <source>
        <dbReference type="ARBA" id="ARBA00000013"/>
    </source>
</evidence>
<evidence type="ECO:0000256" key="17">
    <source>
        <dbReference type="HAMAP-Rule" id="MF_01965"/>
    </source>
</evidence>
<dbReference type="EMBL" id="WACR01000005">
    <property type="protein sequence ID" value="KAB1064304.1"/>
    <property type="molecule type" value="Genomic_DNA"/>
</dbReference>
<feature type="binding site" evidence="18">
    <location>
        <begin position="126"/>
        <end position="132"/>
    </location>
    <ligand>
        <name>(6S)-NADPHX</name>
        <dbReference type="ChEBI" id="CHEBI:64076"/>
    </ligand>
</feature>
<evidence type="ECO:0000256" key="4">
    <source>
        <dbReference type="ARBA" id="ARBA00009524"/>
    </source>
</evidence>
<dbReference type="PANTHER" id="PTHR12592">
    <property type="entry name" value="ATP-DEPENDENT (S)-NAD(P)H-HYDRATE DEHYDRATASE FAMILY MEMBER"/>
    <property type="match status" value="1"/>
</dbReference>
<dbReference type="InterPro" id="IPR004443">
    <property type="entry name" value="YjeF_N_dom"/>
</dbReference>
<feature type="binding site" evidence="18">
    <location>
        <position position="158"/>
    </location>
    <ligand>
        <name>K(+)</name>
        <dbReference type="ChEBI" id="CHEBI:29103"/>
    </ligand>
</feature>
<organism evidence="22 23">
    <name type="scientific">Salibacter halophilus</name>
    <dbReference type="NCBI Taxonomy" id="1803916"/>
    <lineage>
        <taxon>Bacteria</taxon>
        <taxon>Pseudomonadati</taxon>
        <taxon>Bacteroidota</taxon>
        <taxon>Flavobacteriia</taxon>
        <taxon>Flavobacteriales</taxon>
        <taxon>Salibacteraceae</taxon>
        <taxon>Salibacter</taxon>
    </lineage>
</organism>
<comment type="catalytic activity">
    <reaction evidence="1 18 19">
        <text>(6R)-NADHX = (6S)-NADHX</text>
        <dbReference type="Rhea" id="RHEA:32215"/>
        <dbReference type="ChEBI" id="CHEBI:64074"/>
        <dbReference type="ChEBI" id="CHEBI:64075"/>
        <dbReference type="EC" id="5.1.99.6"/>
    </reaction>
</comment>
<feature type="binding site" evidence="18">
    <location>
        <begin position="56"/>
        <end position="60"/>
    </location>
    <ligand>
        <name>(6S)-NADPHX</name>
        <dbReference type="ChEBI" id="CHEBI:64076"/>
    </ligand>
</feature>
<feature type="binding site" evidence="17">
    <location>
        <position position="372"/>
    </location>
    <ligand>
        <name>(6S)-NADPHX</name>
        <dbReference type="ChEBI" id="CHEBI:64076"/>
    </ligand>
</feature>
<feature type="binding site" evidence="17">
    <location>
        <position position="436"/>
    </location>
    <ligand>
        <name>AMP</name>
        <dbReference type="ChEBI" id="CHEBI:456215"/>
    </ligand>
</feature>
<dbReference type="EC" id="4.2.1.136" evidence="19"/>
<feature type="domain" description="YjeF C-terminal" evidence="20">
    <location>
        <begin position="223"/>
        <end position="496"/>
    </location>
</feature>
<dbReference type="PROSITE" id="PS01050">
    <property type="entry name" value="YJEF_C_2"/>
    <property type="match status" value="1"/>
</dbReference>
<comment type="subunit">
    <text evidence="17">Homotetramer.</text>
</comment>
<evidence type="ECO:0000256" key="8">
    <source>
        <dbReference type="ARBA" id="ARBA00022857"/>
    </source>
</evidence>
<dbReference type="GO" id="GO:0046496">
    <property type="term" value="P:nicotinamide nucleotide metabolic process"/>
    <property type="evidence" value="ECO:0007669"/>
    <property type="project" value="UniProtKB-UniRule"/>
</dbReference>
<feature type="binding site" evidence="17">
    <location>
        <position position="321"/>
    </location>
    <ligand>
        <name>(6S)-NADPHX</name>
        <dbReference type="ChEBI" id="CHEBI:64076"/>
    </ligand>
</feature>
<comment type="similarity">
    <text evidence="18">Belongs to the NnrE/AIBP family.</text>
</comment>
<comment type="function">
    <text evidence="14 19">Bifunctional enzyme that catalyzes the epimerization of the S- and R-forms of NAD(P)HX and the dehydration of the S-form of NAD(P)HX at the expense of ADP, which is converted to AMP. This allows the repair of both epimers of NAD(P)HX, a damaged form of NAD(P)H that is a result of enzymatic or heat-dependent hydration.</text>
</comment>
<keyword evidence="7 17" id="KW-0067">ATP-binding</keyword>
<dbReference type="NCBIfam" id="TIGR00197">
    <property type="entry name" value="yjeF_nterm"/>
    <property type="match status" value="1"/>
</dbReference>
<evidence type="ECO:0000256" key="15">
    <source>
        <dbReference type="ARBA" id="ARBA00048238"/>
    </source>
</evidence>
<feature type="binding site" evidence="17">
    <location>
        <position position="437"/>
    </location>
    <ligand>
        <name>(6S)-NADPHX</name>
        <dbReference type="ChEBI" id="CHEBI:64076"/>
    </ligand>
</feature>
<dbReference type="InterPro" id="IPR036652">
    <property type="entry name" value="YjeF_N_dom_sf"/>
</dbReference>
<feature type="binding site" evidence="18">
    <location>
        <position position="122"/>
    </location>
    <ligand>
        <name>K(+)</name>
        <dbReference type="ChEBI" id="CHEBI:29103"/>
    </ligand>
</feature>
<dbReference type="CDD" id="cd01171">
    <property type="entry name" value="YXKO-related"/>
    <property type="match status" value="1"/>
</dbReference>
<comment type="cofactor">
    <cofactor evidence="17">
        <name>Mg(2+)</name>
        <dbReference type="ChEBI" id="CHEBI:18420"/>
    </cofactor>
</comment>
<name>A0A6N6M878_9FLAO</name>
<evidence type="ECO:0000256" key="11">
    <source>
        <dbReference type="ARBA" id="ARBA00023235"/>
    </source>
</evidence>
<evidence type="ECO:0000256" key="14">
    <source>
        <dbReference type="ARBA" id="ARBA00025153"/>
    </source>
</evidence>
<evidence type="ECO:0000256" key="9">
    <source>
        <dbReference type="ARBA" id="ARBA00022958"/>
    </source>
</evidence>
<dbReference type="PROSITE" id="PS51385">
    <property type="entry name" value="YJEF_N"/>
    <property type="match status" value="1"/>
</dbReference>
<feature type="domain" description="YjeF N-terminal" evidence="21">
    <location>
        <begin position="9"/>
        <end position="213"/>
    </location>
</feature>
<sequence length="499" mass="54840">MKILSADQIRKADQFTIKNEPISSLDLMERAAKNAHLALPIFYINQKILIVCGPGNNGGDGLVIARHYSDLNEVEVVVLNFNDQYSDDFKTNFERLRDCNVKITTIKSADELKINEPDFIIDAIFGSGLNRPVEGFPAEVIEKLNNYEAKRLAIDIPSGLFADDNDENDGTIFKADETITFQLPKLAFQFAEYAEFVGNVTVLDIGLLKSFIENEKTDHEVLTERDARKILRNRKGFSHKGTYGHALLTAGGKGKVGAAVLSSKAALKSGAGLVTAHIPRCGYDIMQTAIPEVMCIVDSGEECLKDDIDYSDFNAVGVGPGIGHHEETRFVVEELIKTTEKPLVLDADALNLLSEHPQWLDHLPKGSILTPHPGEFKRLFGDIDKPIKRLEKIKEWCSKSECYLLYKDHISFLVTPDRKVFFNSTGNAGMATGGSGDVLTGVITGLLAQNYSSFEAALLGMFVHGKAGDAALDKESFESLTASDIINNLGEAFKSIRHA</sequence>
<dbReference type="NCBIfam" id="TIGR00196">
    <property type="entry name" value="yjeF_cterm"/>
    <property type="match status" value="1"/>
</dbReference>
<evidence type="ECO:0000256" key="10">
    <source>
        <dbReference type="ARBA" id="ARBA00023027"/>
    </source>
</evidence>
<dbReference type="HAMAP" id="MF_01966">
    <property type="entry name" value="NADHX_epimerase"/>
    <property type="match status" value="1"/>
</dbReference>
<keyword evidence="12 17" id="KW-0456">Lyase</keyword>
<dbReference type="Proteomes" id="UP000435357">
    <property type="component" value="Unassembled WGS sequence"/>
</dbReference>
<feature type="binding site" evidence="18">
    <location>
        <position position="155"/>
    </location>
    <ligand>
        <name>(6S)-NADPHX</name>
        <dbReference type="ChEBI" id="CHEBI:64076"/>
    </ligand>
</feature>
<evidence type="ECO:0000313" key="22">
    <source>
        <dbReference type="EMBL" id="KAB1064304.1"/>
    </source>
</evidence>
<comment type="similarity">
    <text evidence="3 19">In the N-terminal section; belongs to the NnrE/AIBP family.</text>
</comment>
<evidence type="ECO:0000256" key="5">
    <source>
        <dbReference type="ARBA" id="ARBA00022723"/>
    </source>
</evidence>
<dbReference type="InterPro" id="IPR030677">
    <property type="entry name" value="Nnr"/>
</dbReference>
<evidence type="ECO:0000256" key="6">
    <source>
        <dbReference type="ARBA" id="ARBA00022741"/>
    </source>
</evidence>
<evidence type="ECO:0000256" key="16">
    <source>
        <dbReference type="ARBA" id="ARBA00049209"/>
    </source>
</evidence>
<dbReference type="InterPro" id="IPR017953">
    <property type="entry name" value="Carbohydrate_kinase_pred_CS"/>
</dbReference>
<evidence type="ECO:0000256" key="18">
    <source>
        <dbReference type="HAMAP-Rule" id="MF_01966"/>
    </source>
</evidence>
<evidence type="ECO:0000259" key="21">
    <source>
        <dbReference type="PROSITE" id="PS51385"/>
    </source>
</evidence>
<evidence type="ECO:0000256" key="19">
    <source>
        <dbReference type="PIRNR" id="PIRNR017184"/>
    </source>
</evidence>
<dbReference type="GO" id="GO:0046872">
    <property type="term" value="F:metal ion binding"/>
    <property type="evidence" value="ECO:0007669"/>
    <property type="project" value="UniProtKB-UniRule"/>
</dbReference>
<comment type="caution">
    <text evidence="22">The sequence shown here is derived from an EMBL/GenBank/DDBJ whole genome shotgun (WGS) entry which is preliminary data.</text>
</comment>
<dbReference type="AlphaFoldDB" id="A0A6N6M878"/>
<keyword evidence="11 18" id="KW-0413">Isomerase</keyword>
<dbReference type="Gene3D" id="3.40.1190.20">
    <property type="match status" value="1"/>
</dbReference>
<evidence type="ECO:0000256" key="2">
    <source>
        <dbReference type="ARBA" id="ARBA00000909"/>
    </source>
</evidence>
<comment type="catalytic activity">
    <reaction evidence="15 17 19">
        <text>(6S)-NADHX + ADP = AMP + phosphate + NADH + H(+)</text>
        <dbReference type="Rhea" id="RHEA:32223"/>
        <dbReference type="ChEBI" id="CHEBI:15378"/>
        <dbReference type="ChEBI" id="CHEBI:43474"/>
        <dbReference type="ChEBI" id="CHEBI:57945"/>
        <dbReference type="ChEBI" id="CHEBI:64074"/>
        <dbReference type="ChEBI" id="CHEBI:456215"/>
        <dbReference type="ChEBI" id="CHEBI:456216"/>
        <dbReference type="EC" id="4.2.1.136"/>
    </reaction>
</comment>
<dbReference type="Gene3D" id="3.40.50.10260">
    <property type="entry name" value="YjeF N-terminal domain"/>
    <property type="match status" value="1"/>
</dbReference>
<keyword evidence="8 17" id="KW-0521">NADP</keyword>
<comment type="function">
    <text evidence="17">Catalyzes the dehydration of the S-form of NAD(P)HX at the expense of ADP, which is converted to AMP. Together with NAD(P)HX epimerase, which catalyzes the epimerization of the S- and R-forms, the enzyme allows the repair of both epimers of NAD(P)HX, a damaged form of NAD(P)H that is a result of enzymatic or heat-dependent hydration.</text>
</comment>
<keyword evidence="5 18" id="KW-0479">Metal-binding</keyword>
<feature type="binding site" evidence="17">
    <location>
        <begin position="407"/>
        <end position="411"/>
    </location>
    <ligand>
        <name>AMP</name>
        <dbReference type="ChEBI" id="CHEBI:456215"/>
    </ligand>
</feature>
<evidence type="ECO:0000256" key="13">
    <source>
        <dbReference type="ARBA" id="ARBA00023268"/>
    </source>
</evidence>
<protein>
    <recommendedName>
        <fullName evidence="19">Bifunctional NAD(P)H-hydrate repair enzyme</fullName>
    </recommendedName>
    <alternativeName>
        <fullName evidence="19">Nicotinamide nucleotide repair protein</fullName>
    </alternativeName>
    <domain>
        <recommendedName>
            <fullName evidence="19">ADP-dependent (S)-NAD(P)H-hydrate dehydratase</fullName>
            <ecNumber evidence="19">4.2.1.136</ecNumber>
        </recommendedName>
        <alternativeName>
            <fullName evidence="19">ADP-dependent NAD(P)HX dehydratase</fullName>
        </alternativeName>
    </domain>
    <domain>
        <recommendedName>
            <fullName evidence="19">NAD(P)H-hydrate epimerase</fullName>
            <ecNumber evidence="19">5.1.99.6</ecNumber>
        </recommendedName>
    </domain>
</protein>
<evidence type="ECO:0000256" key="12">
    <source>
        <dbReference type="ARBA" id="ARBA00023239"/>
    </source>
</evidence>
<feature type="binding site" evidence="17">
    <location>
        <position position="258"/>
    </location>
    <ligand>
        <name>(6S)-NADPHX</name>
        <dbReference type="ChEBI" id="CHEBI:64076"/>
    </ligand>
</feature>
<reference evidence="22 23" key="1">
    <citation type="submission" date="2019-09" db="EMBL/GenBank/DDBJ databases">
        <title>Genomes of Cryomorphaceae.</title>
        <authorList>
            <person name="Bowman J.P."/>
        </authorList>
    </citation>
    <scope>NUCLEOTIDE SEQUENCE [LARGE SCALE GENOMIC DNA]</scope>
    <source>
        <strain evidence="22 23">KCTC 52047</strain>
    </source>
</reference>
<dbReference type="GO" id="GO:0110051">
    <property type="term" value="P:metabolite repair"/>
    <property type="evidence" value="ECO:0007669"/>
    <property type="project" value="TreeGrafter"/>
</dbReference>
<comment type="catalytic activity">
    <reaction evidence="16 17 19">
        <text>(6S)-NADPHX + ADP = AMP + phosphate + NADPH + H(+)</text>
        <dbReference type="Rhea" id="RHEA:32235"/>
        <dbReference type="ChEBI" id="CHEBI:15378"/>
        <dbReference type="ChEBI" id="CHEBI:43474"/>
        <dbReference type="ChEBI" id="CHEBI:57783"/>
        <dbReference type="ChEBI" id="CHEBI:64076"/>
        <dbReference type="ChEBI" id="CHEBI:456215"/>
        <dbReference type="ChEBI" id="CHEBI:456216"/>
        <dbReference type="EC" id="4.2.1.136"/>
    </reaction>
</comment>
<evidence type="ECO:0000256" key="7">
    <source>
        <dbReference type="ARBA" id="ARBA00022840"/>
    </source>
</evidence>
<feature type="binding site" evidence="18">
    <location>
        <position position="57"/>
    </location>
    <ligand>
        <name>K(+)</name>
        <dbReference type="ChEBI" id="CHEBI:29103"/>
    </ligand>
</feature>
<dbReference type="RefSeq" id="WP_151167324.1">
    <property type="nucleotide sequence ID" value="NZ_WACR01000005.1"/>
</dbReference>
<accession>A0A6N6M878</accession>
<dbReference type="SUPFAM" id="SSF64153">
    <property type="entry name" value="YjeF N-terminal domain-like"/>
    <property type="match status" value="1"/>
</dbReference>
<dbReference type="OrthoDB" id="9806925at2"/>
<keyword evidence="6 17" id="KW-0547">Nucleotide-binding</keyword>
<comment type="function">
    <text evidence="18">Catalyzes the epimerization of the S- and R-forms of NAD(P)HX, a damaged form of NAD(P)H that is a result of enzymatic or heat-dependent hydration. This is a prerequisite for the S-specific NAD(P)H-hydrate dehydratase to allow the repair of both epimers of NAD(P)HX.</text>
</comment>
<dbReference type="PIRSF" id="PIRSF017184">
    <property type="entry name" value="Nnr"/>
    <property type="match status" value="1"/>
</dbReference>
<keyword evidence="9 18" id="KW-0630">Potassium</keyword>
<dbReference type="Pfam" id="PF01256">
    <property type="entry name" value="Carb_kinase"/>
    <property type="match status" value="1"/>
</dbReference>
<comment type="similarity">
    <text evidence="4 19">In the C-terminal section; belongs to the NnrD/CARKD family.</text>
</comment>
<keyword evidence="23" id="KW-1185">Reference proteome</keyword>
<comment type="caution">
    <text evidence="18">Lacks conserved residue(s) required for the propagation of feature annotation.</text>
</comment>
<dbReference type="Pfam" id="PF03853">
    <property type="entry name" value="YjeF_N"/>
    <property type="match status" value="1"/>
</dbReference>
<dbReference type="InterPro" id="IPR029056">
    <property type="entry name" value="Ribokinase-like"/>
</dbReference>
<keyword evidence="10 17" id="KW-0520">NAD</keyword>
<comment type="similarity">
    <text evidence="17">Belongs to the NnrD/CARKD family.</text>
</comment>
<keyword evidence="13" id="KW-0511">Multifunctional enzyme</keyword>
<proteinExistence type="inferred from homology"/>
<dbReference type="SUPFAM" id="SSF53613">
    <property type="entry name" value="Ribokinase-like"/>
    <property type="match status" value="1"/>
</dbReference>
<comment type="catalytic activity">
    <reaction evidence="2 18 19">
        <text>(6R)-NADPHX = (6S)-NADPHX</text>
        <dbReference type="Rhea" id="RHEA:32227"/>
        <dbReference type="ChEBI" id="CHEBI:64076"/>
        <dbReference type="ChEBI" id="CHEBI:64077"/>
        <dbReference type="EC" id="5.1.99.6"/>
    </reaction>
</comment>
<dbReference type="GO" id="GO:0052856">
    <property type="term" value="F:NAD(P)HX epimerase activity"/>
    <property type="evidence" value="ECO:0007669"/>
    <property type="project" value="UniProtKB-UniRule"/>
</dbReference>
<dbReference type="PROSITE" id="PS51383">
    <property type="entry name" value="YJEF_C_3"/>
    <property type="match status" value="1"/>
</dbReference>
<dbReference type="GO" id="GO:0052855">
    <property type="term" value="F:ADP-dependent NAD(P)H-hydrate dehydratase activity"/>
    <property type="evidence" value="ECO:0007669"/>
    <property type="project" value="UniProtKB-UniRule"/>
</dbReference>